<dbReference type="GO" id="GO:0001522">
    <property type="term" value="P:pseudouridine synthesis"/>
    <property type="evidence" value="ECO:0007669"/>
    <property type="project" value="InterPro"/>
</dbReference>
<evidence type="ECO:0000313" key="10">
    <source>
        <dbReference type="EMBL" id="KIM32270.1"/>
    </source>
</evidence>
<evidence type="ECO:0000256" key="7">
    <source>
        <dbReference type="ARBA" id="ARBA00022884"/>
    </source>
</evidence>
<feature type="compositionally biased region" description="Acidic residues" evidence="9">
    <location>
        <begin position="122"/>
        <end position="132"/>
    </location>
</feature>
<feature type="region of interest" description="Disordered" evidence="9">
    <location>
        <begin position="615"/>
        <end position="644"/>
    </location>
</feature>
<dbReference type="HOGENOM" id="CLU_472599_0_0_1"/>
<dbReference type="Pfam" id="PF04410">
    <property type="entry name" value="Gar1"/>
    <property type="match status" value="1"/>
</dbReference>
<feature type="region of interest" description="Disordered" evidence="9">
    <location>
        <begin position="13"/>
        <end position="34"/>
    </location>
</feature>
<dbReference type="AlphaFoldDB" id="A0A0C3B607"/>
<feature type="compositionally biased region" description="Low complexity" evidence="9">
    <location>
        <begin position="86"/>
        <end position="99"/>
    </location>
</feature>
<reference evidence="10 11" key="1">
    <citation type="submission" date="2014-04" db="EMBL/GenBank/DDBJ databases">
        <authorList>
            <consortium name="DOE Joint Genome Institute"/>
            <person name="Kuo A."/>
            <person name="Zuccaro A."/>
            <person name="Kohler A."/>
            <person name="Nagy L.G."/>
            <person name="Floudas D."/>
            <person name="Copeland A."/>
            <person name="Barry K.W."/>
            <person name="Cichocki N."/>
            <person name="Veneault-Fourrey C."/>
            <person name="LaButti K."/>
            <person name="Lindquist E.A."/>
            <person name="Lipzen A."/>
            <person name="Lundell T."/>
            <person name="Morin E."/>
            <person name="Murat C."/>
            <person name="Sun H."/>
            <person name="Tunlid A."/>
            <person name="Henrissat B."/>
            <person name="Grigoriev I.V."/>
            <person name="Hibbett D.S."/>
            <person name="Martin F."/>
            <person name="Nordberg H.P."/>
            <person name="Cantor M.N."/>
            <person name="Hua S.X."/>
        </authorList>
    </citation>
    <scope>NUCLEOTIDE SEQUENCE [LARGE SCALE GENOMIC DNA]</scope>
    <source>
        <strain evidence="10 11">MAFF 305830</strain>
    </source>
</reference>
<evidence type="ECO:0000313" key="11">
    <source>
        <dbReference type="Proteomes" id="UP000054097"/>
    </source>
</evidence>
<sequence>MSAPLDLEIIAGLLGPEELDPPSSNQGDQAHPIKVGGIAQEADTQDAVEEKTVEQAEMLQDEKEIDSEIPGLDVPPVQQNNDAEMSSQTATIAATASTSENGDGPTLDSILSKHGLQAVSDSSDEESSEESSESSSSASEDESTSESDSDSSDSSDSDSAASSEDLPMQDAGSDAGSNSQLKKSHKRNKAKLNKMIQEDAGSEDDIDLPTGAQPSSMFATAHEIIAPQVTMPSITEVPDDEPIEIIGEVMSIVDSVVVVKSLDNGMQRVLDTDSLLVLENRKVLGLVFETFGPLTAPLYSIRFPSAAHFPPAITAFVESPAERPKVYYCPSRSTFAYTSKLMLSKGNDASNLYDEEVGEDELEFSDDEAEREWKRLHETNGKRKRRAGSRAGSTYSESPQIGGRTSIPYGDEMGESVNLSYVDPYDDEADQSPAQSPSTSNGPPISPTTPSGNPPSLPSRAYHDRDARGRPGGRGRSGRGQGSFAGDRRGGRGRGEPMRGRGRQPPLSMPPPTTSGYHDPNQYDPSFSANISPTAGHYMSQPMNMGGNGGMYPHGGGYNNAAYANNVMGMQPYGFGMPAGGAPMYPMIPNPGITQPMAGPAPGAFVNPRFAMMQLMSPGGRGDPNAGQYPGASNPQPGRQDYPR</sequence>
<comment type="subcellular location">
    <subcellularLocation>
        <location evidence="1">Nucleus</location>
    </subcellularLocation>
</comment>
<feature type="compositionally biased region" description="Basic and acidic residues" evidence="9">
    <location>
        <begin position="486"/>
        <end position="499"/>
    </location>
</feature>
<evidence type="ECO:0000256" key="9">
    <source>
        <dbReference type="SAM" id="MobiDB-lite"/>
    </source>
</evidence>
<evidence type="ECO:0000256" key="5">
    <source>
        <dbReference type="ARBA" id="ARBA00022552"/>
    </source>
</evidence>
<dbReference type="PANTHER" id="PTHR31633">
    <property type="entry name" value="H/ACA RIBONUCLEOPROTEIN COMPLEX NON-CORE SUBUNIT NAF1"/>
    <property type="match status" value="1"/>
</dbReference>
<dbReference type="Proteomes" id="UP000054097">
    <property type="component" value="Unassembled WGS sequence"/>
</dbReference>
<dbReference type="EMBL" id="KN824280">
    <property type="protein sequence ID" value="KIM32270.1"/>
    <property type="molecule type" value="Genomic_DNA"/>
</dbReference>
<dbReference type="OrthoDB" id="21550at2759"/>
<feature type="region of interest" description="Disordered" evidence="9">
    <location>
        <begin position="62"/>
        <end position="189"/>
    </location>
</feature>
<protein>
    <recommendedName>
        <fullName evidence="3">H/ACA ribonucleoprotein complex non-core subunit NAF1</fullName>
    </recommendedName>
</protein>
<keyword evidence="7" id="KW-0694">RNA-binding</keyword>
<dbReference type="InterPro" id="IPR007504">
    <property type="entry name" value="H/ACA_rnp_Gar1/Naf1"/>
</dbReference>
<evidence type="ECO:0000256" key="1">
    <source>
        <dbReference type="ARBA" id="ARBA00004123"/>
    </source>
</evidence>
<dbReference type="GO" id="GO:0006364">
    <property type="term" value="P:rRNA processing"/>
    <property type="evidence" value="ECO:0007669"/>
    <property type="project" value="UniProtKB-KW"/>
</dbReference>
<keyword evidence="6" id="KW-0597">Phosphoprotein</keyword>
<accession>A0A0C3B607</accession>
<keyword evidence="8" id="KW-0539">Nucleus</keyword>
<reference evidence="11" key="2">
    <citation type="submission" date="2015-01" db="EMBL/GenBank/DDBJ databases">
        <title>Evolutionary Origins and Diversification of the Mycorrhizal Mutualists.</title>
        <authorList>
            <consortium name="DOE Joint Genome Institute"/>
            <consortium name="Mycorrhizal Genomics Consortium"/>
            <person name="Kohler A."/>
            <person name="Kuo A."/>
            <person name="Nagy L.G."/>
            <person name="Floudas D."/>
            <person name="Copeland A."/>
            <person name="Barry K.W."/>
            <person name="Cichocki N."/>
            <person name="Veneault-Fourrey C."/>
            <person name="LaButti K."/>
            <person name="Lindquist E.A."/>
            <person name="Lipzen A."/>
            <person name="Lundell T."/>
            <person name="Morin E."/>
            <person name="Murat C."/>
            <person name="Riley R."/>
            <person name="Ohm R."/>
            <person name="Sun H."/>
            <person name="Tunlid A."/>
            <person name="Henrissat B."/>
            <person name="Grigoriev I.V."/>
            <person name="Hibbett D.S."/>
            <person name="Martin F."/>
        </authorList>
    </citation>
    <scope>NUCLEOTIDE SEQUENCE [LARGE SCALE GENOMIC DNA]</scope>
    <source>
        <strain evidence="11">MAFF 305830</strain>
    </source>
</reference>
<dbReference type="STRING" id="933852.A0A0C3B607"/>
<keyword evidence="11" id="KW-1185">Reference proteome</keyword>
<dbReference type="GO" id="GO:0000493">
    <property type="term" value="P:box H/ACA snoRNP assembly"/>
    <property type="evidence" value="ECO:0007669"/>
    <property type="project" value="InterPro"/>
</dbReference>
<comment type="similarity">
    <text evidence="2">Belongs to the NAF1 family.</text>
</comment>
<dbReference type="GO" id="GO:0005732">
    <property type="term" value="C:sno(s)RNA-containing ribonucleoprotein complex"/>
    <property type="evidence" value="ECO:0007669"/>
    <property type="project" value="InterPro"/>
</dbReference>
<evidence type="ECO:0000256" key="4">
    <source>
        <dbReference type="ARBA" id="ARBA00022517"/>
    </source>
</evidence>
<keyword evidence="4" id="KW-0690">Ribosome biogenesis</keyword>
<organism evidence="10 11">
    <name type="scientific">Serendipita vermifera MAFF 305830</name>
    <dbReference type="NCBI Taxonomy" id="933852"/>
    <lineage>
        <taxon>Eukaryota</taxon>
        <taxon>Fungi</taxon>
        <taxon>Dikarya</taxon>
        <taxon>Basidiomycota</taxon>
        <taxon>Agaricomycotina</taxon>
        <taxon>Agaricomycetes</taxon>
        <taxon>Sebacinales</taxon>
        <taxon>Serendipitaceae</taxon>
        <taxon>Serendipita</taxon>
    </lineage>
</organism>
<evidence type="ECO:0000256" key="3">
    <source>
        <dbReference type="ARBA" id="ARBA00021438"/>
    </source>
</evidence>
<dbReference type="InterPro" id="IPR009000">
    <property type="entry name" value="Transl_B-barrel_sf"/>
</dbReference>
<dbReference type="PANTHER" id="PTHR31633:SF1">
    <property type="entry name" value="H_ACA RIBONUCLEOPROTEIN COMPLEX NON-CORE SUBUNIT NAF1"/>
    <property type="match status" value="1"/>
</dbReference>
<evidence type="ECO:0000256" key="6">
    <source>
        <dbReference type="ARBA" id="ARBA00022553"/>
    </source>
</evidence>
<evidence type="ECO:0000256" key="8">
    <source>
        <dbReference type="ARBA" id="ARBA00023242"/>
    </source>
</evidence>
<gene>
    <name evidence="10" type="ORF">M408DRAFT_20589</name>
</gene>
<keyword evidence="5" id="KW-0698">rRNA processing</keyword>
<dbReference type="InterPro" id="IPR040309">
    <property type="entry name" value="Naf1"/>
</dbReference>
<feature type="compositionally biased region" description="Acidic residues" evidence="9">
    <location>
        <begin position="139"/>
        <end position="156"/>
    </location>
</feature>
<dbReference type="SUPFAM" id="SSF50447">
    <property type="entry name" value="Translation proteins"/>
    <property type="match status" value="1"/>
</dbReference>
<dbReference type="GO" id="GO:0003723">
    <property type="term" value="F:RNA binding"/>
    <property type="evidence" value="ECO:0007669"/>
    <property type="project" value="UniProtKB-KW"/>
</dbReference>
<name>A0A0C3B607_SERVB</name>
<feature type="compositionally biased region" description="Pro residues" evidence="9">
    <location>
        <begin position="444"/>
        <end position="457"/>
    </location>
</feature>
<dbReference type="GO" id="GO:0005634">
    <property type="term" value="C:nucleus"/>
    <property type="evidence" value="ECO:0007669"/>
    <property type="project" value="UniProtKB-SubCell"/>
</dbReference>
<feature type="region of interest" description="Disordered" evidence="9">
    <location>
        <begin position="375"/>
        <end position="525"/>
    </location>
</feature>
<dbReference type="Gene3D" id="2.40.10.230">
    <property type="entry name" value="Probable tRNA pseudouridine synthase domain"/>
    <property type="match status" value="1"/>
</dbReference>
<feature type="compositionally biased region" description="Polar residues" evidence="9">
    <location>
        <begin position="432"/>
        <end position="443"/>
    </location>
</feature>
<proteinExistence type="inferred from homology"/>
<evidence type="ECO:0000256" key="2">
    <source>
        <dbReference type="ARBA" id="ARBA00009801"/>
    </source>
</evidence>
<dbReference type="InterPro" id="IPR038664">
    <property type="entry name" value="Gar1/Naf1_Cbf5-bd_sf"/>
</dbReference>